<comment type="subcellular location">
    <subcellularLocation>
        <location evidence="1">Cell membrane</location>
        <topology evidence="1">Single-pass membrane protein</topology>
    </subcellularLocation>
    <subcellularLocation>
        <location evidence="7">Cell membrane</location>
        <topology evidence="7">Single-pass type II membrane protein</topology>
    </subcellularLocation>
</comment>
<keyword evidence="7" id="KW-0813">Transport</keyword>
<evidence type="ECO:0000256" key="8">
    <source>
        <dbReference type="SAM" id="MobiDB-lite"/>
    </source>
</evidence>
<evidence type="ECO:0000256" key="5">
    <source>
        <dbReference type="ARBA" id="ARBA00022989"/>
    </source>
</evidence>
<feature type="region of interest" description="Disordered" evidence="8">
    <location>
        <begin position="45"/>
        <end position="74"/>
    </location>
</feature>
<accession>A0A4P7XCN2</accession>
<dbReference type="AlphaFoldDB" id="A0A4P7XCN2"/>
<evidence type="ECO:0000256" key="9">
    <source>
        <dbReference type="SAM" id="Phobius"/>
    </source>
</evidence>
<keyword evidence="3" id="KW-1003">Cell membrane</keyword>
<dbReference type="KEGG" id="hmi:soil367_00800"/>
<keyword evidence="4 7" id="KW-0812">Transmembrane</keyword>
<keyword evidence="6 9" id="KW-0472">Membrane</keyword>
<sequence length="140" mass="15073">MRLVESRPGRPVLIRITPLIDVVFILLIFFMLTSRLTPLGAVEVSSAAPGGGSSAENDKPNLHLQAQDGLRWNGEPATRPEVLARLDQLRPEAVVISTDPDTPLTQFTRWQGLLSARGIIGQWRKNGEAGPDGQATGAGL</sequence>
<protein>
    <submittedName>
        <fullName evidence="10">Biopolymer transporter ExbD</fullName>
    </submittedName>
</protein>
<evidence type="ECO:0000313" key="10">
    <source>
        <dbReference type="EMBL" id="QCF24609.1"/>
    </source>
</evidence>
<evidence type="ECO:0000256" key="1">
    <source>
        <dbReference type="ARBA" id="ARBA00004162"/>
    </source>
</evidence>
<reference evidence="10 11" key="1">
    <citation type="submission" date="2018-07" db="EMBL/GenBank/DDBJ databases">
        <title>Marsedoiliclastica nanhaica gen. nov. sp. nov., a novel marine hydrocarbonoclastic bacterium isolated from an in-situ enriched hydrocarbon-degrading consortium in deep-sea sediment.</title>
        <authorList>
            <person name="Dong C."/>
            <person name="Ma T."/>
            <person name="Liu R."/>
            <person name="Shao Z."/>
        </authorList>
    </citation>
    <scope>NUCLEOTIDE SEQUENCE [LARGE SCALE GENOMIC DNA]</scope>
    <source>
        <strain evidence="11">soil36-7</strain>
    </source>
</reference>
<gene>
    <name evidence="10" type="ORF">soil367_00800</name>
</gene>
<evidence type="ECO:0000256" key="3">
    <source>
        <dbReference type="ARBA" id="ARBA00022475"/>
    </source>
</evidence>
<feature type="transmembrane region" description="Helical" evidence="9">
    <location>
        <begin position="12"/>
        <end position="32"/>
    </location>
</feature>
<dbReference type="GO" id="GO:0022857">
    <property type="term" value="F:transmembrane transporter activity"/>
    <property type="evidence" value="ECO:0007669"/>
    <property type="project" value="InterPro"/>
</dbReference>
<keyword evidence="7" id="KW-0653">Protein transport</keyword>
<evidence type="ECO:0000256" key="2">
    <source>
        <dbReference type="ARBA" id="ARBA00005811"/>
    </source>
</evidence>
<evidence type="ECO:0000256" key="7">
    <source>
        <dbReference type="RuleBase" id="RU003879"/>
    </source>
</evidence>
<name>A0A4P7XCN2_9ALTE</name>
<dbReference type="EMBL" id="CP031093">
    <property type="protein sequence ID" value="QCF24609.1"/>
    <property type="molecule type" value="Genomic_DNA"/>
</dbReference>
<dbReference type="Proteomes" id="UP000298049">
    <property type="component" value="Chromosome"/>
</dbReference>
<dbReference type="Pfam" id="PF02472">
    <property type="entry name" value="ExbD"/>
    <property type="match status" value="1"/>
</dbReference>
<dbReference type="RefSeq" id="WP_136545980.1">
    <property type="nucleotide sequence ID" value="NZ_CP031093.1"/>
</dbReference>
<dbReference type="InterPro" id="IPR003400">
    <property type="entry name" value="ExbD"/>
</dbReference>
<organism evidence="10 11">
    <name type="scientific">Hydrocarboniclastica marina</name>
    <dbReference type="NCBI Taxonomy" id="2259620"/>
    <lineage>
        <taxon>Bacteria</taxon>
        <taxon>Pseudomonadati</taxon>
        <taxon>Pseudomonadota</taxon>
        <taxon>Gammaproteobacteria</taxon>
        <taxon>Alteromonadales</taxon>
        <taxon>Alteromonadaceae</taxon>
        <taxon>Hydrocarboniclastica</taxon>
    </lineage>
</organism>
<dbReference type="GO" id="GO:0005886">
    <property type="term" value="C:plasma membrane"/>
    <property type="evidence" value="ECO:0007669"/>
    <property type="project" value="UniProtKB-SubCell"/>
</dbReference>
<evidence type="ECO:0000313" key="11">
    <source>
        <dbReference type="Proteomes" id="UP000298049"/>
    </source>
</evidence>
<keyword evidence="5 9" id="KW-1133">Transmembrane helix</keyword>
<dbReference type="OrthoDB" id="9793581at2"/>
<comment type="similarity">
    <text evidence="2 7">Belongs to the ExbD/TolR family.</text>
</comment>
<evidence type="ECO:0000256" key="6">
    <source>
        <dbReference type="ARBA" id="ARBA00023136"/>
    </source>
</evidence>
<dbReference type="PANTHER" id="PTHR30558">
    <property type="entry name" value="EXBD MEMBRANE COMPONENT OF PMF-DRIVEN MACROMOLECULE IMPORT SYSTEM"/>
    <property type="match status" value="1"/>
</dbReference>
<evidence type="ECO:0000256" key="4">
    <source>
        <dbReference type="ARBA" id="ARBA00022692"/>
    </source>
</evidence>
<proteinExistence type="inferred from homology"/>
<keyword evidence="11" id="KW-1185">Reference proteome</keyword>
<dbReference type="GO" id="GO:0015031">
    <property type="term" value="P:protein transport"/>
    <property type="evidence" value="ECO:0007669"/>
    <property type="project" value="UniProtKB-KW"/>
</dbReference>